<keyword evidence="3" id="KW-1185">Reference proteome</keyword>
<proteinExistence type="predicted"/>
<protein>
    <recommendedName>
        <fullName evidence="4">Mu-like prophage FluMu N-terminal domain-containing protein</fullName>
    </recommendedName>
</protein>
<evidence type="ECO:0000256" key="1">
    <source>
        <dbReference type="SAM" id="MobiDB-lite"/>
    </source>
</evidence>
<dbReference type="Proteomes" id="UP001595379">
    <property type="component" value="Unassembled WGS sequence"/>
</dbReference>
<feature type="region of interest" description="Disordered" evidence="1">
    <location>
        <begin position="56"/>
        <end position="79"/>
    </location>
</feature>
<reference evidence="3" key="1">
    <citation type="journal article" date="2019" name="Int. J. Syst. Evol. Microbiol.">
        <title>The Global Catalogue of Microorganisms (GCM) 10K type strain sequencing project: providing services to taxonomists for standard genome sequencing and annotation.</title>
        <authorList>
            <consortium name="The Broad Institute Genomics Platform"/>
            <consortium name="The Broad Institute Genome Sequencing Center for Infectious Disease"/>
            <person name="Wu L."/>
            <person name="Ma J."/>
        </authorList>
    </citation>
    <scope>NUCLEOTIDE SEQUENCE [LARGE SCALE GENOMIC DNA]</scope>
    <source>
        <strain evidence="3">KCTC 52487</strain>
    </source>
</reference>
<accession>A0ABV6ZU62</accession>
<name>A0ABV6ZU62_9PROT</name>
<evidence type="ECO:0008006" key="4">
    <source>
        <dbReference type="Google" id="ProtNLM"/>
    </source>
</evidence>
<evidence type="ECO:0000313" key="3">
    <source>
        <dbReference type="Proteomes" id="UP001595379"/>
    </source>
</evidence>
<comment type="caution">
    <text evidence="2">The sequence shown here is derived from an EMBL/GenBank/DDBJ whole genome shotgun (WGS) entry which is preliminary data.</text>
</comment>
<feature type="compositionally biased region" description="Basic and acidic residues" evidence="1">
    <location>
        <begin position="70"/>
        <end position="79"/>
    </location>
</feature>
<dbReference type="EMBL" id="JBHRSV010000001">
    <property type="protein sequence ID" value="MFC2924981.1"/>
    <property type="molecule type" value="Genomic_DNA"/>
</dbReference>
<feature type="compositionally biased region" description="Low complexity" evidence="1">
    <location>
        <begin position="56"/>
        <end position="69"/>
    </location>
</feature>
<dbReference type="RefSeq" id="WP_343163864.1">
    <property type="nucleotide sequence ID" value="NZ_JBHRSV010000001.1"/>
</dbReference>
<gene>
    <name evidence="2" type="ORF">ACFOOR_02560</name>
</gene>
<organism evidence="2 3">
    <name type="scientific">Hyphobacterium vulgare</name>
    <dbReference type="NCBI Taxonomy" id="1736751"/>
    <lineage>
        <taxon>Bacteria</taxon>
        <taxon>Pseudomonadati</taxon>
        <taxon>Pseudomonadota</taxon>
        <taxon>Alphaproteobacteria</taxon>
        <taxon>Maricaulales</taxon>
        <taxon>Maricaulaceae</taxon>
        <taxon>Hyphobacterium</taxon>
    </lineage>
</organism>
<sequence length="79" mass="8379">MKTLIKNGSNERRAFKTAKGMVIPEPGESREVDGLSLTAPTRKELESIGYEFVTASTAEPTDTAAPASDPAKKAGKAEK</sequence>
<evidence type="ECO:0000313" key="2">
    <source>
        <dbReference type="EMBL" id="MFC2924981.1"/>
    </source>
</evidence>